<reference evidence="6" key="1">
    <citation type="journal article" date="2019" name="Int. J. Syst. Evol. Microbiol.">
        <title>The Global Catalogue of Microorganisms (GCM) 10K type strain sequencing project: providing services to taxonomists for standard genome sequencing and annotation.</title>
        <authorList>
            <consortium name="The Broad Institute Genomics Platform"/>
            <consortium name="The Broad Institute Genome Sequencing Center for Infectious Disease"/>
            <person name="Wu L."/>
            <person name="Ma J."/>
        </authorList>
    </citation>
    <scope>NUCLEOTIDE SEQUENCE [LARGE SCALE GENOMIC DNA]</scope>
    <source>
        <strain evidence="6">JCM 9092</strain>
    </source>
</reference>
<dbReference type="EMBL" id="BAAAUG010000009">
    <property type="protein sequence ID" value="GAA3081655.1"/>
    <property type="molecule type" value="Genomic_DNA"/>
</dbReference>
<evidence type="ECO:0000256" key="3">
    <source>
        <dbReference type="ARBA" id="ARBA00023027"/>
    </source>
</evidence>
<name>A0ABP6M936_9ACTN</name>
<evidence type="ECO:0000313" key="5">
    <source>
        <dbReference type="EMBL" id="GAA3081655.1"/>
    </source>
</evidence>
<sequence length="343" mass="35649">MADQAELKGPPSSAPITALAMSADVADRVFAPDIRERLARGVELAPALLTGSLTGAEARAVLADTEILVTGWNCPPVTAEVLVHAPRLRALVHAAGSVKPVVTDALWDRGVVVSSAADANAGPVVAYTLAAITFASKGALPTAAGYTDGWPPFTERTGADSRTVGVIGASRIGRGVIAALRGSDAGWRVLLTDPYVTGEEAAGLGVELVDLSELCRRSSIVTVHAPQLPETRGMVSEEMLKLIPDGGTVINTARGSLVDTEALARECGTGRLDAFLDVTDPEPLPAGHPLLVLPNVLVTPHVAGAQGSEVRRLGEFAVGEVERFLAGAPLRGRLRREELPRLA</sequence>
<dbReference type="CDD" id="cd12167">
    <property type="entry name" value="2-Hacid_dh_8"/>
    <property type="match status" value="1"/>
</dbReference>
<organism evidence="5 6">
    <name type="scientific">Streptomyces rectiviolaceus</name>
    <dbReference type="NCBI Taxonomy" id="332591"/>
    <lineage>
        <taxon>Bacteria</taxon>
        <taxon>Bacillati</taxon>
        <taxon>Actinomycetota</taxon>
        <taxon>Actinomycetes</taxon>
        <taxon>Kitasatosporales</taxon>
        <taxon>Streptomycetaceae</taxon>
        <taxon>Streptomyces</taxon>
    </lineage>
</organism>
<dbReference type="PANTHER" id="PTHR42789:SF1">
    <property type="entry name" value="D-ISOMER SPECIFIC 2-HYDROXYACID DEHYDROGENASE FAMILY PROTEIN (AFU_ORTHOLOGUE AFUA_6G10090)"/>
    <property type="match status" value="1"/>
</dbReference>
<dbReference type="Pfam" id="PF02826">
    <property type="entry name" value="2-Hacid_dh_C"/>
    <property type="match status" value="1"/>
</dbReference>
<keyword evidence="2" id="KW-0560">Oxidoreductase</keyword>
<dbReference type="Gene3D" id="3.40.50.720">
    <property type="entry name" value="NAD(P)-binding Rossmann-like Domain"/>
    <property type="match status" value="2"/>
</dbReference>
<evidence type="ECO:0000313" key="6">
    <source>
        <dbReference type="Proteomes" id="UP001501637"/>
    </source>
</evidence>
<accession>A0ABP6M936</accession>
<comment type="caution">
    <text evidence="5">The sequence shown here is derived from an EMBL/GenBank/DDBJ whole genome shotgun (WGS) entry which is preliminary data.</text>
</comment>
<keyword evidence="3" id="KW-0520">NAD</keyword>
<dbReference type="InterPro" id="IPR036291">
    <property type="entry name" value="NAD(P)-bd_dom_sf"/>
</dbReference>
<dbReference type="PANTHER" id="PTHR42789">
    <property type="entry name" value="D-ISOMER SPECIFIC 2-HYDROXYACID DEHYDROGENASE FAMILY PROTEIN (AFU_ORTHOLOGUE AFUA_6G10090)"/>
    <property type="match status" value="1"/>
</dbReference>
<dbReference type="InterPro" id="IPR050857">
    <property type="entry name" value="D-2-hydroxyacid_DH"/>
</dbReference>
<dbReference type="Proteomes" id="UP001501637">
    <property type="component" value="Unassembled WGS sequence"/>
</dbReference>
<comment type="similarity">
    <text evidence="1">Belongs to the D-isomer specific 2-hydroxyacid dehydrogenase family.</text>
</comment>
<dbReference type="SUPFAM" id="SSF51735">
    <property type="entry name" value="NAD(P)-binding Rossmann-fold domains"/>
    <property type="match status" value="1"/>
</dbReference>
<evidence type="ECO:0000256" key="1">
    <source>
        <dbReference type="ARBA" id="ARBA00005854"/>
    </source>
</evidence>
<protein>
    <submittedName>
        <fullName evidence="5">Hydroxyacid dehydrogenase</fullName>
    </submittedName>
</protein>
<proteinExistence type="inferred from homology"/>
<dbReference type="InterPro" id="IPR006140">
    <property type="entry name" value="D-isomer_DH_NAD-bd"/>
</dbReference>
<dbReference type="SUPFAM" id="SSF52283">
    <property type="entry name" value="Formate/glycerate dehydrogenase catalytic domain-like"/>
    <property type="match status" value="1"/>
</dbReference>
<feature type="domain" description="D-isomer specific 2-hydroxyacid dehydrogenase NAD-binding" evidence="4">
    <location>
        <begin position="150"/>
        <end position="303"/>
    </location>
</feature>
<evidence type="ECO:0000259" key="4">
    <source>
        <dbReference type="Pfam" id="PF02826"/>
    </source>
</evidence>
<keyword evidence="6" id="KW-1185">Reference proteome</keyword>
<gene>
    <name evidence="5" type="ORF">GCM10010449_02050</name>
</gene>
<evidence type="ECO:0000256" key="2">
    <source>
        <dbReference type="ARBA" id="ARBA00023002"/>
    </source>
</evidence>